<dbReference type="AlphaFoldDB" id="A0A2Z7BFR4"/>
<dbReference type="Proteomes" id="UP000250235">
    <property type="component" value="Unassembled WGS sequence"/>
</dbReference>
<reference evidence="1 2" key="1">
    <citation type="journal article" date="2015" name="Proc. Natl. Acad. Sci. U.S.A.">
        <title>The resurrection genome of Boea hygrometrica: A blueprint for survival of dehydration.</title>
        <authorList>
            <person name="Xiao L."/>
            <person name="Yang G."/>
            <person name="Zhang L."/>
            <person name="Yang X."/>
            <person name="Zhao S."/>
            <person name="Ji Z."/>
            <person name="Zhou Q."/>
            <person name="Hu M."/>
            <person name="Wang Y."/>
            <person name="Chen M."/>
            <person name="Xu Y."/>
            <person name="Jin H."/>
            <person name="Xiao X."/>
            <person name="Hu G."/>
            <person name="Bao F."/>
            <person name="Hu Y."/>
            <person name="Wan P."/>
            <person name="Li L."/>
            <person name="Deng X."/>
            <person name="Kuang T."/>
            <person name="Xiang C."/>
            <person name="Zhu J.K."/>
            <person name="Oliver M.J."/>
            <person name="He Y."/>
        </authorList>
    </citation>
    <scope>NUCLEOTIDE SEQUENCE [LARGE SCALE GENOMIC DNA]</scope>
    <source>
        <strain evidence="2">cv. XS01</strain>
    </source>
</reference>
<keyword evidence="2" id="KW-1185">Reference proteome</keyword>
<accession>A0A2Z7BFR4</accession>
<sequence>MFRGNSDACVSATVAILTIKKTTLLMSFYLIVFKGNRSAYVNISAVRKQVTEESMPIDDLLIQISDDLLLPITTAEVTMIRLGAFSSSGDKGKAKLVEDEQVTENHAREIFALICRDVEVLVRIHTNPKPKALGRPSPLLTSRRRVCHAVPALAGICSDPLFEEFPSVLISSDLLVQADEGVSLPVVDLIDESTTVYREEPVFL</sequence>
<name>A0A2Z7BFR4_9LAMI</name>
<evidence type="ECO:0000313" key="1">
    <source>
        <dbReference type="EMBL" id="KZV33273.1"/>
    </source>
</evidence>
<organism evidence="1 2">
    <name type="scientific">Dorcoceras hygrometricum</name>
    <dbReference type="NCBI Taxonomy" id="472368"/>
    <lineage>
        <taxon>Eukaryota</taxon>
        <taxon>Viridiplantae</taxon>
        <taxon>Streptophyta</taxon>
        <taxon>Embryophyta</taxon>
        <taxon>Tracheophyta</taxon>
        <taxon>Spermatophyta</taxon>
        <taxon>Magnoliopsida</taxon>
        <taxon>eudicotyledons</taxon>
        <taxon>Gunneridae</taxon>
        <taxon>Pentapetalae</taxon>
        <taxon>asterids</taxon>
        <taxon>lamiids</taxon>
        <taxon>Lamiales</taxon>
        <taxon>Gesneriaceae</taxon>
        <taxon>Didymocarpoideae</taxon>
        <taxon>Trichosporeae</taxon>
        <taxon>Loxocarpinae</taxon>
        <taxon>Dorcoceras</taxon>
    </lineage>
</organism>
<proteinExistence type="predicted"/>
<protein>
    <submittedName>
        <fullName evidence="1">WASH complex subunit 7-like</fullName>
    </submittedName>
</protein>
<evidence type="ECO:0000313" key="2">
    <source>
        <dbReference type="Proteomes" id="UP000250235"/>
    </source>
</evidence>
<dbReference type="EMBL" id="KV005921">
    <property type="protein sequence ID" value="KZV33273.1"/>
    <property type="molecule type" value="Genomic_DNA"/>
</dbReference>
<gene>
    <name evidence="1" type="ORF">F511_05396</name>
</gene>